<dbReference type="Pfam" id="PF07394">
    <property type="entry name" value="DUF1501"/>
    <property type="match status" value="1"/>
</dbReference>
<dbReference type="InterPro" id="IPR010869">
    <property type="entry name" value="DUF1501"/>
</dbReference>
<dbReference type="PANTHER" id="PTHR43737:SF1">
    <property type="entry name" value="DUF1501 DOMAIN-CONTAINING PROTEIN"/>
    <property type="match status" value="1"/>
</dbReference>
<evidence type="ECO:0008006" key="4">
    <source>
        <dbReference type="Google" id="ProtNLM"/>
    </source>
</evidence>
<organism evidence="2 3">
    <name type="scientific">Rhizobium oryziradicis</name>
    <dbReference type="NCBI Taxonomy" id="1867956"/>
    <lineage>
        <taxon>Bacteria</taxon>
        <taxon>Pseudomonadati</taxon>
        <taxon>Pseudomonadota</taxon>
        <taxon>Alphaproteobacteria</taxon>
        <taxon>Hyphomicrobiales</taxon>
        <taxon>Rhizobiaceae</taxon>
        <taxon>Rhizobium/Agrobacterium group</taxon>
        <taxon>Rhizobium</taxon>
    </lineage>
</organism>
<dbReference type="RefSeq" id="WP_075640930.1">
    <property type="nucleotide sequence ID" value="NZ_MKIM01000028.1"/>
</dbReference>
<accession>A0A1Q8ZP00</accession>
<sequence>MEMPNTLSRRGFLGAACCAAAAPIFTPLAFAEMPGDNRFIAIILRGAMDGLDLVQPYGDPALKLARPDLALSSDQGLIDLDGFFGLNPVAAPLMPLWKAGELGFVHAVSTPYRNQRSHFDGQDILEAGGMSLASKDSGWLNRALSLTNTPVQAIDISSGKEIILSGPNRADVWSPQADLAMGGDELGFLARLYQDDPQFAATFKEAIGIDAYTDLLYKQQKRGGGVKDMAKMAASLLNERYRIASFSVTGWDTHVQQKDNFASAVRNLAAAILTLRDELGPDAWRKTAVVAMTEFGRTVRQNANAGTDHGTGGCCIIAGGAVRGGRVYGKWPGLKDQNLLDNRDLNPTGDVRAVAAALLSKQFGLSASSLTGTVFPGLSLDDRPQYI</sequence>
<keyword evidence="3" id="KW-1185">Reference proteome</keyword>
<protein>
    <recommendedName>
        <fullName evidence="4">Twin-arginine translocation pathway signal</fullName>
    </recommendedName>
</protein>
<reference evidence="2 3" key="1">
    <citation type="submission" date="2016-09" db="EMBL/GenBank/DDBJ databases">
        <title>Rhizobium oryziradicis sp. nov., isolated from the root of rice.</title>
        <authorList>
            <person name="Zhao J."/>
            <person name="Zhang X."/>
        </authorList>
    </citation>
    <scope>NUCLEOTIDE SEQUENCE [LARGE SCALE GENOMIC DNA]</scope>
    <source>
        <strain evidence="2 3">N19</strain>
    </source>
</reference>
<evidence type="ECO:0000313" key="3">
    <source>
        <dbReference type="Proteomes" id="UP000186894"/>
    </source>
</evidence>
<dbReference type="InterPro" id="IPR006311">
    <property type="entry name" value="TAT_signal"/>
</dbReference>
<proteinExistence type="predicted"/>
<dbReference type="EMBL" id="MKIM01000028">
    <property type="protein sequence ID" value="OLP43613.1"/>
    <property type="molecule type" value="Genomic_DNA"/>
</dbReference>
<comment type="caution">
    <text evidence="2">The sequence shown here is derived from an EMBL/GenBank/DDBJ whole genome shotgun (WGS) entry which is preliminary data.</text>
</comment>
<dbReference type="Proteomes" id="UP000186894">
    <property type="component" value="Unassembled WGS sequence"/>
</dbReference>
<dbReference type="STRING" id="1867956.BJF95_22450"/>
<dbReference type="OrthoDB" id="9779968at2"/>
<name>A0A1Q8ZP00_9HYPH</name>
<evidence type="ECO:0000256" key="1">
    <source>
        <dbReference type="SAM" id="SignalP"/>
    </source>
</evidence>
<evidence type="ECO:0000313" key="2">
    <source>
        <dbReference type="EMBL" id="OLP43613.1"/>
    </source>
</evidence>
<keyword evidence="1" id="KW-0732">Signal</keyword>
<dbReference type="PROSITE" id="PS51318">
    <property type="entry name" value="TAT"/>
    <property type="match status" value="1"/>
</dbReference>
<dbReference type="PANTHER" id="PTHR43737">
    <property type="entry name" value="BLL7424 PROTEIN"/>
    <property type="match status" value="1"/>
</dbReference>
<dbReference type="AlphaFoldDB" id="A0A1Q8ZP00"/>
<gene>
    <name evidence="2" type="ORF">BJF95_22450</name>
</gene>
<feature type="chain" id="PRO_5012367303" description="Twin-arginine translocation pathway signal" evidence="1">
    <location>
        <begin position="32"/>
        <end position="387"/>
    </location>
</feature>
<feature type="signal peptide" evidence="1">
    <location>
        <begin position="1"/>
        <end position="31"/>
    </location>
</feature>